<sequence>MKPRDSKKKIQEFSIDEEFEEIGALFNQGLIKKLSRLEEHKPTNLSKKLQMGYNTYTERLRNPELFSIEDLIKLSKLVGTDYQIILRIVQKEIKEKYGV</sequence>
<accession>A0A514CFX1</accession>
<protein>
    <recommendedName>
        <fullName evidence="3">HTH cro/C1-type domain-containing protein</fullName>
    </recommendedName>
</protein>
<dbReference type="OrthoDB" id="1443382at2"/>
<keyword evidence="2" id="KW-1185">Reference proteome</keyword>
<dbReference type="KEGG" id="echi:FKX85_06615"/>
<dbReference type="EMBL" id="CP041253">
    <property type="protein sequence ID" value="QDH78725.1"/>
    <property type="molecule type" value="Genomic_DNA"/>
</dbReference>
<dbReference type="RefSeq" id="WP_141613979.1">
    <property type="nucleotide sequence ID" value="NZ_CP041253.1"/>
</dbReference>
<evidence type="ECO:0008006" key="3">
    <source>
        <dbReference type="Google" id="ProtNLM"/>
    </source>
</evidence>
<proteinExistence type="predicted"/>
<dbReference type="Proteomes" id="UP000316614">
    <property type="component" value="Chromosome"/>
</dbReference>
<gene>
    <name evidence="1" type="ORF">FKX85_06615</name>
</gene>
<reference evidence="1 2" key="1">
    <citation type="submission" date="2019-06" db="EMBL/GenBank/DDBJ databases">
        <title>Echinicola alkalisoli sp. nov. isolated from saline soil.</title>
        <authorList>
            <person name="Sun J.-Q."/>
            <person name="Xu L."/>
        </authorList>
    </citation>
    <scope>NUCLEOTIDE SEQUENCE [LARGE SCALE GENOMIC DNA]</scope>
    <source>
        <strain evidence="1 2">LN3S3</strain>
    </source>
</reference>
<name>A0A514CFX1_9BACT</name>
<dbReference type="AlphaFoldDB" id="A0A514CFX1"/>
<evidence type="ECO:0000313" key="1">
    <source>
        <dbReference type="EMBL" id="QDH78725.1"/>
    </source>
</evidence>
<evidence type="ECO:0000313" key="2">
    <source>
        <dbReference type="Proteomes" id="UP000316614"/>
    </source>
</evidence>
<organism evidence="1 2">
    <name type="scientific">Echinicola soli</name>
    <dbReference type="NCBI Taxonomy" id="2591634"/>
    <lineage>
        <taxon>Bacteria</taxon>
        <taxon>Pseudomonadati</taxon>
        <taxon>Bacteroidota</taxon>
        <taxon>Cytophagia</taxon>
        <taxon>Cytophagales</taxon>
        <taxon>Cyclobacteriaceae</taxon>
        <taxon>Echinicola</taxon>
    </lineage>
</organism>